<dbReference type="AlphaFoldDB" id="A0A6J4L3Q6"/>
<sequence>APGGVRSGPTPRGPSSAVGDVYEVTATDLRPLGLDRTPVDVNERGEMVGSCTDRTRFGADFLSASGGSRAFLWSEAGGYRDLGTLGGAASCAAALNERGQVVGYSLTADGAVRAFVWTAEGGMRDLGTLPGGTRSRALDVNEAGQVVGWSDDASGVEQAVLWAADGGIQSLGRLPDRVVLAGTEHYPPSVWRDGAGSVASAINDAGQVVGWARGTPAVSGPVQRAFLWTAAGGIRDLTTAAEDRSTATGYNYPLDISAGGIIVGTRVYLGDDHGLLMDATGAYFGPQGGAYQVVYTGVNGRGQIVGRRVGMTTSEARFLDEAGTRVLPAPAGTVPNGVFSNVFAHAVSDRGEVVGRVLYSEAPVRWTVRVTPAEALLVDGN</sequence>
<protein>
    <submittedName>
        <fullName evidence="1">Uncharacterized protein</fullName>
    </submittedName>
</protein>
<evidence type="ECO:0000313" key="1">
    <source>
        <dbReference type="EMBL" id="CAA9323289.1"/>
    </source>
</evidence>
<name>A0A6J4L3Q6_9BACT</name>
<dbReference type="EMBL" id="CADCTX010000492">
    <property type="protein sequence ID" value="CAA9323289.1"/>
    <property type="molecule type" value="Genomic_DNA"/>
</dbReference>
<dbReference type="InterPro" id="IPR014262">
    <property type="entry name" value="HAF_rpt"/>
</dbReference>
<feature type="non-terminal residue" evidence="1">
    <location>
        <position position="1"/>
    </location>
</feature>
<accession>A0A6J4L3Q6</accession>
<dbReference type="NCBIfam" id="TIGR02913">
    <property type="entry name" value="HAF_rpt"/>
    <property type="match status" value="3"/>
</dbReference>
<organism evidence="1">
    <name type="scientific">uncultured Gemmatimonadaceae bacterium</name>
    <dbReference type="NCBI Taxonomy" id="246130"/>
    <lineage>
        <taxon>Bacteria</taxon>
        <taxon>Pseudomonadati</taxon>
        <taxon>Gemmatimonadota</taxon>
        <taxon>Gemmatimonadia</taxon>
        <taxon>Gemmatimonadales</taxon>
        <taxon>Gemmatimonadaceae</taxon>
        <taxon>environmental samples</taxon>
    </lineage>
</organism>
<gene>
    <name evidence="1" type="ORF">AVDCRST_MAG40-1567</name>
</gene>
<proteinExistence type="predicted"/>
<reference evidence="1" key="1">
    <citation type="submission" date="2020-02" db="EMBL/GenBank/DDBJ databases">
        <authorList>
            <person name="Meier V. D."/>
        </authorList>
    </citation>
    <scope>NUCLEOTIDE SEQUENCE</scope>
    <source>
        <strain evidence="1">AVDCRST_MAG40</strain>
    </source>
</reference>